<dbReference type="GO" id="GO:0141148">
    <property type="term" value="F:enoyl-[acyl-carrier-protein] reductase (NADPH) activity"/>
    <property type="evidence" value="ECO:0007669"/>
    <property type="project" value="UniProtKB-EC"/>
</dbReference>
<dbReference type="PANTHER" id="PTHR43159:SF2">
    <property type="entry name" value="ENOYL-[ACYL-CARRIER-PROTEIN] REDUCTASE [NADH], CHLOROPLASTIC"/>
    <property type="match status" value="1"/>
</dbReference>
<keyword evidence="6" id="KW-0443">Lipid metabolism</keyword>
<dbReference type="GO" id="GO:0006633">
    <property type="term" value="P:fatty acid biosynthetic process"/>
    <property type="evidence" value="ECO:0007669"/>
    <property type="project" value="UniProtKB-KW"/>
</dbReference>
<comment type="pathway">
    <text evidence="1">Lipid metabolism; fatty acid biosynthesis.</text>
</comment>
<proteinExistence type="inferred from homology"/>
<dbReference type="Pfam" id="PF13561">
    <property type="entry name" value="adh_short_C2"/>
    <property type="match status" value="1"/>
</dbReference>
<accession>A0A2X2JTM4</accession>
<dbReference type="Gene3D" id="1.10.8.400">
    <property type="entry name" value="Enoyl acyl carrier protein reductase"/>
    <property type="match status" value="1"/>
</dbReference>
<evidence type="ECO:0000313" key="8">
    <source>
        <dbReference type="EMBL" id="SPZ97344.1"/>
    </source>
</evidence>
<evidence type="ECO:0000256" key="1">
    <source>
        <dbReference type="ARBA" id="ARBA00005194"/>
    </source>
</evidence>
<reference evidence="8 9" key="1">
    <citation type="submission" date="2018-06" db="EMBL/GenBank/DDBJ databases">
        <authorList>
            <consortium name="Pathogen Informatics"/>
            <person name="Doyle S."/>
        </authorList>
    </citation>
    <scope>NUCLEOTIDE SEQUENCE [LARGE SCALE GENOMIC DNA]</scope>
    <source>
        <strain evidence="8 9">NCTC7878</strain>
    </source>
</reference>
<evidence type="ECO:0000256" key="5">
    <source>
        <dbReference type="ARBA" id="ARBA00023002"/>
    </source>
</evidence>
<name>A0A2X2JTM4_STAAU</name>
<comment type="similarity">
    <text evidence="2">Belongs to the short-chain dehydrogenases/reductases (SDR) family. FabI subfamily.</text>
</comment>
<dbReference type="SUPFAM" id="SSF51735">
    <property type="entry name" value="NAD(P)-binding Rossmann-fold domains"/>
    <property type="match status" value="1"/>
</dbReference>
<evidence type="ECO:0000256" key="4">
    <source>
        <dbReference type="ARBA" id="ARBA00022832"/>
    </source>
</evidence>
<gene>
    <name evidence="8" type="primary">fabI_3</name>
    <name evidence="8" type="ORF">NCTC7878_00738</name>
</gene>
<evidence type="ECO:0000256" key="7">
    <source>
        <dbReference type="ARBA" id="ARBA00023160"/>
    </source>
</evidence>
<evidence type="ECO:0000313" key="9">
    <source>
        <dbReference type="Proteomes" id="UP000249913"/>
    </source>
</evidence>
<keyword evidence="7" id="KW-0275">Fatty acid biosynthesis</keyword>
<dbReference type="Proteomes" id="UP000249913">
    <property type="component" value="Unassembled WGS sequence"/>
</dbReference>
<dbReference type="FunFam" id="1.10.8.400:FF:000001">
    <property type="entry name" value="Enoyl-[acyl-carrier-protein] reductase [NADH]"/>
    <property type="match status" value="1"/>
</dbReference>
<keyword evidence="4" id="KW-0276">Fatty acid metabolism</keyword>
<keyword evidence="3" id="KW-0444">Lipid biosynthesis</keyword>
<dbReference type="GO" id="GO:0004318">
    <property type="term" value="F:enoyl-[acyl-carrier-protein] reductase (NADH) activity"/>
    <property type="evidence" value="ECO:0007669"/>
    <property type="project" value="InterPro"/>
</dbReference>
<organism evidence="8 9">
    <name type="scientific">Staphylococcus aureus</name>
    <dbReference type="NCBI Taxonomy" id="1280"/>
    <lineage>
        <taxon>Bacteria</taxon>
        <taxon>Bacillati</taxon>
        <taxon>Bacillota</taxon>
        <taxon>Bacilli</taxon>
        <taxon>Bacillales</taxon>
        <taxon>Staphylococcaceae</taxon>
        <taxon>Staphylococcus</taxon>
    </lineage>
</organism>
<dbReference type="EC" id="1.3.1.10" evidence="8"/>
<dbReference type="InterPro" id="IPR002347">
    <property type="entry name" value="SDR_fam"/>
</dbReference>
<dbReference type="InterPro" id="IPR036291">
    <property type="entry name" value="NAD(P)-bd_dom_sf"/>
</dbReference>
<evidence type="ECO:0000256" key="6">
    <source>
        <dbReference type="ARBA" id="ARBA00023098"/>
    </source>
</evidence>
<evidence type="ECO:0000256" key="2">
    <source>
        <dbReference type="ARBA" id="ARBA00009233"/>
    </source>
</evidence>
<evidence type="ECO:0000256" key="3">
    <source>
        <dbReference type="ARBA" id="ARBA00022516"/>
    </source>
</evidence>
<keyword evidence="5 8" id="KW-0560">Oxidoreductase</keyword>
<dbReference type="AlphaFoldDB" id="A0A2X2JTM4"/>
<sequence>MGGFNTILKEIEERAPLKRNVDQVEVGKTAAYLLSDLSSGVTGENIHVDSGFHAIK</sequence>
<dbReference type="InterPro" id="IPR014358">
    <property type="entry name" value="Enoyl-ACP_Rdtase_NADH"/>
</dbReference>
<protein>
    <submittedName>
        <fullName evidence="8">Enoyl-ACP reductase</fullName>
        <ecNumber evidence="8">1.3.1.10</ecNumber>
    </submittedName>
</protein>
<dbReference type="EMBL" id="UAUX01000004">
    <property type="protein sequence ID" value="SPZ97344.1"/>
    <property type="molecule type" value="Genomic_DNA"/>
</dbReference>
<dbReference type="PANTHER" id="PTHR43159">
    <property type="entry name" value="ENOYL-[ACYL-CARRIER-PROTEIN] REDUCTASE"/>
    <property type="match status" value="1"/>
</dbReference>